<protein>
    <submittedName>
        <fullName evidence="1">Uncharacterized protein</fullName>
    </submittedName>
</protein>
<sequence length="196" mass="22818">MGKRVSIIDRYGVLEHELELTWKIYEFALKAYHHADYLFINAGEKEMKIIAKSNSLRYLRVVCARTCVLEISKLITKGQNNHYSFWNLVQRIRNERFVGNIKVTNKVLSEIENILEKNGANINKFIVIRDKLIAHDDFDNYQIPRPILGDLLPILEMTYNILCKLCVVQYDKVCPPEPKNLGGMDIEFILNFEGKV</sequence>
<evidence type="ECO:0000313" key="2">
    <source>
        <dbReference type="Proteomes" id="UP000248536"/>
    </source>
</evidence>
<dbReference type="EMBL" id="CP030104">
    <property type="protein sequence ID" value="AWX44816.1"/>
    <property type="molecule type" value="Genomic_DNA"/>
</dbReference>
<dbReference type="Proteomes" id="UP000248536">
    <property type="component" value="Chromosome"/>
</dbReference>
<dbReference type="KEGG" id="spon:HME9304_01821"/>
<keyword evidence="2" id="KW-1185">Reference proteome</keyword>
<gene>
    <name evidence="1" type="ORF">HME9304_01821</name>
</gene>
<evidence type="ECO:0000313" key="1">
    <source>
        <dbReference type="EMBL" id="AWX44816.1"/>
    </source>
</evidence>
<reference evidence="1 2" key="1">
    <citation type="submission" date="2018-06" db="EMBL/GenBank/DDBJ databases">
        <title>Spongiibacterium sp. HME9304 Genome sequencing and assembly.</title>
        <authorList>
            <person name="Kang H."/>
            <person name="Kim H."/>
            <person name="Joh K."/>
        </authorList>
    </citation>
    <scope>NUCLEOTIDE SEQUENCE [LARGE SCALE GENOMIC DNA]</scope>
    <source>
        <strain evidence="1 2">HME9304</strain>
    </source>
</reference>
<name>A0A2Z4LSL5_9FLAO</name>
<organism evidence="1 2">
    <name type="scientific">Flagellimonas maritima</name>
    <dbReference type="NCBI Taxonomy" id="1383885"/>
    <lineage>
        <taxon>Bacteria</taxon>
        <taxon>Pseudomonadati</taxon>
        <taxon>Bacteroidota</taxon>
        <taxon>Flavobacteriia</taxon>
        <taxon>Flavobacteriales</taxon>
        <taxon>Flavobacteriaceae</taxon>
        <taxon>Flagellimonas</taxon>
    </lineage>
</organism>
<proteinExistence type="predicted"/>
<dbReference type="AlphaFoldDB" id="A0A2Z4LSL5"/>
<dbReference type="RefSeq" id="WP_112378261.1">
    <property type="nucleotide sequence ID" value="NZ_CP030104.1"/>
</dbReference>
<accession>A0A2Z4LSL5</accession>
<dbReference type="OrthoDB" id="9182727at2"/>